<dbReference type="InterPro" id="IPR011990">
    <property type="entry name" value="TPR-like_helical_dom_sf"/>
</dbReference>
<dbReference type="PANTHER" id="PTHR47926">
    <property type="entry name" value="PENTATRICOPEPTIDE REPEAT-CONTAINING PROTEIN"/>
    <property type="match status" value="1"/>
</dbReference>
<dbReference type="PROSITE" id="PS51375">
    <property type="entry name" value="PPR"/>
    <property type="match status" value="1"/>
</dbReference>
<evidence type="ECO:0000313" key="3">
    <source>
        <dbReference type="EMBL" id="KAK0596109.1"/>
    </source>
</evidence>
<dbReference type="NCBIfam" id="TIGR00756">
    <property type="entry name" value="PPR"/>
    <property type="match status" value="2"/>
</dbReference>
<dbReference type="PANTHER" id="PTHR47926:SF470">
    <property type="entry name" value="DYW DOMAIN-CONTAINING PROTEIN"/>
    <property type="match status" value="1"/>
</dbReference>
<keyword evidence="4" id="KW-1185">Reference proteome</keyword>
<reference evidence="3" key="2">
    <citation type="submission" date="2023-06" db="EMBL/GenBank/DDBJ databases">
        <authorList>
            <person name="Swenson N.G."/>
            <person name="Wegrzyn J.L."/>
            <person name="Mcevoy S.L."/>
        </authorList>
    </citation>
    <scope>NUCLEOTIDE SEQUENCE</scope>
    <source>
        <strain evidence="3">NS2018</strain>
        <tissue evidence="3">Leaf</tissue>
    </source>
</reference>
<feature type="repeat" description="PPR" evidence="2">
    <location>
        <begin position="42"/>
        <end position="76"/>
    </location>
</feature>
<dbReference type="Pfam" id="PF01535">
    <property type="entry name" value="PPR"/>
    <property type="match status" value="2"/>
</dbReference>
<evidence type="ECO:0000313" key="4">
    <source>
        <dbReference type="Proteomes" id="UP001168877"/>
    </source>
</evidence>
<proteinExistence type="predicted"/>
<reference evidence="3" key="1">
    <citation type="journal article" date="2022" name="Plant J.">
        <title>Strategies of tolerance reflected in two North American maple genomes.</title>
        <authorList>
            <person name="McEvoy S.L."/>
            <person name="Sezen U.U."/>
            <person name="Trouern-Trend A."/>
            <person name="McMahon S.M."/>
            <person name="Schaberg P.G."/>
            <person name="Yang J."/>
            <person name="Wegrzyn J.L."/>
            <person name="Swenson N.G."/>
        </authorList>
    </citation>
    <scope>NUCLEOTIDE SEQUENCE</scope>
    <source>
        <strain evidence="3">NS2018</strain>
    </source>
</reference>
<dbReference type="GO" id="GO:0009451">
    <property type="term" value="P:RNA modification"/>
    <property type="evidence" value="ECO:0007669"/>
    <property type="project" value="InterPro"/>
</dbReference>
<dbReference type="InterPro" id="IPR002885">
    <property type="entry name" value="PPR_rpt"/>
</dbReference>
<evidence type="ECO:0008006" key="5">
    <source>
        <dbReference type="Google" id="ProtNLM"/>
    </source>
</evidence>
<evidence type="ECO:0000256" key="2">
    <source>
        <dbReference type="PROSITE-ProRule" id="PRU00708"/>
    </source>
</evidence>
<evidence type="ECO:0000256" key="1">
    <source>
        <dbReference type="ARBA" id="ARBA00022737"/>
    </source>
</evidence>
<dbReference type="EMBL" id="JAUESC010000004">
    <property type="protein sequence ID" value="KAK0596109.1"/>
    <property type="molecule type" value="Genomic_DNA"/>
</dbReference>
<organism evidence="3 4">
    <name type="scientific">Acer saccharum</name>
    <name type="common">Sugar maple</name>
    <dbReference type="NCBI Taxonomy" id="4024"/>
    <lineage>
        <taxon>Eukaryota</taxon>
        <taxon>Viridiplantae</taxon>
        <taxon>Streptophyta</taxon>
        <taxon>Embryophyta</taxon>
        <taxon>Tracheophyta</taxon>
        <taxon>Spermatophyta</taxon>
        <taxon>Magnoliopsida</taxon>
        <taxon>eudicotyledons</taxon>
        <taxon>Gunneridae</taxon>
        <taxon>Pentapetalae</taxon>
        <taxon>rosids</taxon>
        <taxon>malvids</taxon>
        <taxon>Sapindales</taxon>
        <taxon>Sapindaceae</taxon>
        <taxon>Hippocastanoideae</taxon>
        <taxon>Acereae</taxon>
        <taxon>Acer</taxon>
    </lineage>
</organism>
<accession>A0AA39VRM4</accession>
<dbReference type="Proteomes" id="UP001168877">
    <property type="component" value="Unassembled WGS sequence"/>
</dbReference>
<dbReference type="GO" id="GO:0003723">
    <property type="term" value="F:RNA binding"/>
    <property type="evidence" value="ECO:0007669"/>
    <property type="project" value="InterPro"/>
</dbReference>
<name>A0AA39VRM4_ACESA</name>
<keyword evidence="1" id="KW-0677">Repeat</keyword>
<gene>
    <name evidence="3" type="ORF">LWI29_012917</name>
</gene>
<dbReference type="Gene3D" id="1.25.40.10">
    <property type="entry name" value="Tetratricopeptide repeat domain"/>
    <property type="match status" value="1"/>
</dbReference>
<dbReference type="InterPro" id="IPR046960">
    <property type="entry name" value="PPR_At4g14850-like_plant"/>
</dbReference>
<dbReference type="AlphaFoldDB" id="A0AA39VRM4"/>
<comment type="caution">
    <text evidence="3">The sequence shown here is derived from an EMBL/GenBank/DDBJ whole genome shotgun (WGS) entry which is preliminary data.</text>
</comment>
<sequence length="100" mass="11432">MMGLRPSEVTIVTAISASADITALLQGRELHGFSWRHRFALNDKVKTSLVDMYAKCGRVKVARDLLEQLKEKRVVSWNVMITRYALHGHAIEALYLFEKM</sequence>
<protein>
    <recommendedName>
        <fullName evidence="5">Pentatricopeptide repeat-containing protein</fullName>
    </recommendedName>
</protein>